<sequence length="88" mass="9582">MQKRQDALNGPVVRRWTRHPRCVGLARAELAKTLAAWGMAEVEDAALVVLSELVTNAVTHARVSPGREIETPPSAGRCCPSHRGARPF</sequence>
<accession>A0ACC6PN74</accession>
<gene>
    <name evidence="1" type="ORF">WKI67_05480</name>
</gene>
<evidence type="ECO:0000313" key="1">
    <source>
        <dbReference type="EMBL" id="MEJ8632840.1"/>
    </source>
</evidence>
<organism evidence="1 2">
    <name type="scientific">Streptomyces achmelvichensis</name>
    <dbReference type="NCBI Taxonomy" id="3134111"/>
    <lineage>
        <taxon>Bacteria</taxon>
        <taxon>Bacillati</taxon>
        <taxon>Actinomycetota</taxon>
        <taxon>Actinomycetes</taxon>
        <taxon>Kitasatosporales</taxon>
        <taxon>Streptomycetaceae</taxon>
        <taxon>Streptomyces</taxon>
    </lineage>
</organism>
<protein>
    <submittedName>
        <fullName evidence="1">Uncharacterized protein</fullName>
    </submittedName>
</protein>
<dbReference type="EMBL" id="JBBKAJ010000022">
    <property type="protein sequence ID" value="MEJ8632840.1"/>
    <property type="molecule type" value="Genomic_DNA"/>
</dbReference>
<comment type="caution">
    <text evidence="1">The sequence shown here is derived from an EMBL/GenBank/DDBJ whole genome shotgun (WGS) entry which is preliminary data.</text>
</comment>
<reference evidence="1" key="1">
    <citation type="submission" date="2024-03" db="EMBL/GenBank/DDBJ databases">
        <title>Novel Streptomyces species of biotechnological and ecological value are a feature of Machair soil.</title>
        <authorList>
            <person name="Prole J.R."/>
            <person name="Goodfellow M."/>
            <person name="Allenby N."/>
            <person name="Ward A.C."/>
        </authorList>
    </citation>
    <scope>NUCLEOTIDE SEQUENCE</scope>
    <source>
        <strain evidence="1">MS2.AVA.5</strain>
    </source>
</reference>
<keyword evidence="2" id="KW-1185">Reference proteome</keyword>
<evidence type="ECO:0000313" key="2">
    <source>
        <dbReference type="Proteomes" id="UP001377168"/>
    </source>
</evidence>
<dbReference type="Proteomes" id="UP001377168">
    <property type="component" value="Unassembled WGS sequence"/>
</dbReference>
<name>A0ACC6PN74_9ACTN</name>
<proteinExistence type="predicted"/>